<dbReference type="PANTHER" id="PTHR34322">
    <property type="entry name" value="TRANSPOSASE, Y1_TNP DOMAIN-CONTAINING"/>
    <property type="match status" value="1"/>
</dbReference>
<keyword evidence="2" id="KW-1185">Reference proteome</keyword>
<dbReference type="InterPro" id="IPR036515">
    <property type="entry name" value="Transposase_17_sf"/>
</dbReference>
<dbReference type="Gene3D" id="3.30.70.1290">
    <property type="entry name" value="Transposase IS200-like"/>
    <property type="match status" value="1"/>
</dbReference>
<dbReference type="GO" id="GO:0004803">
    <property type="term" value="F:transposase activity"/>
    <property type="evidence" value="ECO:0007669"/>
    <property type="project" value="InterPro"/>
</dbReference>
<dbReference type="PANTHER" id="PTHR34322:SF2">
    <property type="entry name" value="TRANSPOSASE IS200-LIKE DOMAIN-CONTAINING PROTEIN"/>
    <property type="match status" value="1"/>
</dbReference>
<comment type="caution">
    <text evidence="1">The sequence shown here is derived from an EMBL/GenBank/DDBJ whole genome shotgun (WGS) entry which is preliminary data.</text>
</comment>
<protein>
    <recommendedName>
        <fullName evidence="3">Transposase IS200 family protein</fullName>
    </recommendedName>
</protein>
<organism evidence="1 2">
    <name type="scientific">Arenicella xantha</name>
    <dbReference type="NCBI Taxonomy" id="644221"/>
    <lineage>
        <taxon>Bacteria</taxon>
        <taxon>Pseudomonadati</taxon>
        <taxon>Pseudomonadota</taxon>
        <taxon>Gammaproteobacteria</taxon>
        <taxon>Arenicellales</taxon>
        <taxon>Arenicellaceae</taxon>
        <taxon>Arenicella</taxon>
    </lineage>
</organism>
<gene>
    <name evidence="1" type="ORF">DFR28_102153</name>
</gene>
<sequence>MKVVNESIARKANIEDNCTGHFWESRFKSQALLDERALLTCMAYVDLNPIRAKMAATPETSDHTCIKARGERRT</sequence>
<dbReference type="AlphaFoldDB" id="A0A395JJ77"/>
<dbReference type="SUPFAM" id="SSF143422">
    <property type="entry name" value="Transposase IS200-like"/>
    <property type="match status" value="1"/>
</dbReference>
<dbReference type="Proteomes" id="UP000253083">
    <property type="component" value="Unassembled WGS sequence"/>
</dbReference>
<evidence type="ECO:0008006" key="3">
    <source>
        <dbReference type="Google" id="ProtNLM"/>
    </source>
</evidence>
<reference evidence="1 2" key="1">
    <citation type="submission" date="2018-06" db="EMBL/GenBank/DDBJ databases">
        <title>Genomic Encyclopedia of Type Strains, Phase IV (KMG-IV): sequencing the most valuable type-strain genomes for metagenomic binning, comparative biology and taxonomic classification.</title>
        <authorList>
            <person name="Goeker M."/>
        </authorList>
    </citation>
    <scope>NUCLEOTIDE SEQUENCE [LARGE SCALE GENOMIC DNA]</scope>
    <source>
        <strain evidence="1 2">DSM 24032</strain>
    </source>
</reference>
<evidence type="ECO:0000313" key="2">
    <source>
        <dbReference type="Proteomes" id="UP000253083"/>
    </source>
</evidence>
<dbReference type="RefSeq" id="WP_211316914.1">
    <property type="nucleotide sequence ID" value="NZ_QNRT01000002.1"/>
</dbReference>
<dbReference type="GO" id="GO:0006313">
    <property type="term" value="P:DNA transposition"/>
    <property type="evidence" value="ECO:0007669"/>
    <property type="project" value="InterPro"/>
</dbReference>
<accession>A0A395JJ77</accession>
<evidence type="ECO:0000313" key="1">
    <source>
        <dbReference type="EMBL" id="RBP50741.1"/>
    </source>
</evidence>
<dbReference type="GO" id="GO:0003677">
    <property type="term" value="F:DNA binding"/>
    <property type="evidence" value="ECO:0007669"/>
    <property type="project" value="InterPro"/>
</dbReference>
<proteinExistence type="predicted"/>
<dbReference type="EMBL" id="QNRT01000002">
    <property type="protein sequence ID" value="RBP50741.1"/>
    <property type="molecule type" value="Genomic_DNA"/>
</dbReference>
<name>A0A395JJ77_9GAMM</name>
<dbReference type="InParanoid" id="A0A395JJ77"/>